<evidence type="ECO:0000256" key="1">
    <source>
        <dbReference type="SAM" id="MobiDB-lite"/>
    </source>
</evidence>
<keyword evidence="4" id="KW-1185">Reference proteome</keyword>
<feature type="compositionally biased region" description="Low complexity" evidence="1">
    <location>
        <begin position="320"/>
        <end position="406"/>
    </location>
</feature>
<dbReference type="AlphaFoldDB" id="A0AAF1BIU2"/>
<gene>
    <name evidence="3" type="ORF">LOC62_02G002663</name>
</gene>
<dbReference type="RefSeq" id="XP_062625157.1">
    <property type="nucleotide sequence ID" value="XM_062769173.1"/>
</dbReference>
<evidence type="ECO:0000256" key="2">
    <source>
        <dbReference type="SAM" id="SignalP"/>
    </source>
</evidence>
<evidence type="ECO:0000313" key="3">
    <source>
        <dbReference type="EMBL" id="WOO79125.1"/>
    </source>
</evidence>
<dbReference type="EMBL" id="CP086715">
    <property type="protein sequence ID" value="WOO79125.1"/>
    <property type="molecule type" value="Genomic_DNA"/>
</dbReference>
<feature type="signal peptide" evidence="2">
    <location>
        <begin position="1"/>
        <end position="18"/>
    </location>
</feature>
<keyword evidence="2" id="KW-0732">Signal</keyword>
<organism evidence="3 4">
    <name type="scientific">Vanrija pseudolonga</name>
    <dbReference type="NCBI Taxonomy" id="143232"/>
    <lineage>
        <taxon>Eukaryota</taxon>
        <taxon>Fungi</taxon>
        <taxon>Dikarya</taxon>
        <taxon>Basidiomycota</taxon>
        <taxon>Agaricomycotina</taxon>
        <taxon>Tremellomycetes</taxon>
        <taxon>Trichosporonales</taxon>
        <taxon>Trichosporonaceae</taxon>
        <taxon>Vanrija</taxon>
    </lineage>
</organism>
<name>A0AAF1BIU2_9TREE</name>
<feature type="chain" id="PRO_5041927704" description="Extracellular membrane protein CFEM domain-containing protein" evidence="2">
    <location>
        <begin position="19"/>
        <end position="431"/>
    </location>
</feature>
<protein>
    <recommendedName>
        <fullName evidence="5">Extracellular membrane protein CFEM domain-containing protein</fullName>
    </recommendedName>
</protein>
<feature type="region of interest" description="Disordered" evidence="1">
    <location>
        <begin position="109"/>
        <end position="129"/>
    </location>
</feature>
<accession>A0AAF1BIU2</accession>
<sequence length="431" mass="40783">MVALRLFLLTALASTALAQNGTCQAECGNLNEFTANPCADASKTAIQKCADCAATTHLQSLQNATLQLQNLCNPTYMSSVSASRVAASASASSAAAAAAASNASHSAANATGAPSASATHKPSSAAGLGVAGSRRSGIRNYQLAISSNIFLGTRRKYISTHACNVFMADHTCCTTAPATMLVKSLLLTAAIAGANAHVRRQDSSACLSQCQEVAGSFTPNAAWCAADKQAQVKACYTCIAQNNPDQADVANQTIDALNKICANGGDPSVVTGGDSSGGSSNSGGDSSSGGASGSSSGPDPAADPSAPSASAGGSGGAAGGAADPAADPGAASASPSATGAGSGAGNAAAAAATPSASAPSAGAAGYAPSASASASQGAAGYSSGNVTSSASHSATSSAAAASSSKPSSARALTAGVGAVVAAAVAAAAFAF</sequence>
<feature type="compositionally biased region" description="Low complexity" evidence="1">
    <location>
        <begin position="109"/>
        <end position="118"/>
    </location>
</feature>
<dbReference type="GeneID" id="87805910"/>
<dbReference type="Proteomes" id="UP000827549">
    <property type="component" value="Chromosome 2"/>
</dbReference>
<feature type="compositionally biased region" description="Low complexity" evidence="1">
    <location>
        <begin position="293"/>
        <end position="311"/>
    </location>
</feature>
<evidence type="ECO:0000313" key="4">
    <source>
        <dbReference type="Proteomes" id="UP000827549"/>
    </source>
</evidence>
<feature type="region of interest" description="Disordered" evidence="1">
    <location>
        <begin position="268"/>
        <end position="406"/>
    </location>
</feature>
<reference evidence="3" key="1">
    <citation type="submission" date="2023-10" db="EMBL/GenBank/DDBJ databases">
        <authorList>
            <person name="Noh H."/>
        </authorList>
    </citation>
    <scope>NUCLEOTIDE SEQUENCE</scope>
    <source>
        <strain evidence="3">DUCC4014</strain>
    </source>
</reference>
<proteinExistence type="predicted"/>
<evidence type="ECO:0008006" key="5">
    <source>
        <dbReference type="Google" id="ProtNLM"/>
    </source>
</evidence>